<keyword evidence="2" id="KW-0472">Membrane</keyword>
<feature type="transmembrane region" description="Helical" evidence="2">
    <location>
        <begin position="216"/>
        <end position="238"/>
    </location>
</feature>
<sequence>MSSIPIHHPRSRADIASPATSSVVSSISTSTTPVARYQQSPVMGGGYYGRDVDGDGAEAPEWLRRARSFEKRHGRVRTKLSCQCLPHGPYTLLPLLLSFAGWYTSVIFSACDFALLYVPPSGNGDGAGDASFLDPLSSSLPTAGIVRIGYSGYREVDVDLLPVGRCEPYSEDYGPPGSVFLISKAAKFIGLVFGGGGWLLLAFSGCFIFSPPSWRWTGYEFLAAAACQILAFLFLWGAPCVRRTEFQQGVASEDWGGGGEGCRMSVGGRADAWAVLLWAVAGLAMLRVYPVPRITVGSNAEAVKADMGGEESIHIGGEIEFAVGEWPDGTTLKKVGENGKNDNKTSMHKHLEEKENSSEDNRETKENESVKEKLETSDYDII</sequence>
<feature type="transmembrane region" description="Helical" evidence="2">
    <location>
        <begin position="188"/>
        <end position="210"/>
    </location>
</feature>
<organism evidence="3">
    <name type="scientific">Corethron hystrix</name>
    <dbReference type="NCBI Taxonomy" id="216773"/>
    <lineage>
        <taxon>Eukaryota</taxon>
        <taxon>Sar</taxon>
        <taxon>Stramenopiles</taxon>
        <taxon>Ochrophyta</taxon>
        <taxon>Bacillariophyta</taxon>
        <taxon>Coscinodiscophyceae</taxon>
        <taxon>Corethrophycidae</taxon>
        <taxon>Corethrales</taxon>
        <taxon>Corethraceae</taxon>
        <taxon>Corethron</taxon>
    </lineage>
</organism>
<keyword evidence="2" id="KW-1133">Transmembrane helix</keyword>
<dbReference type="AlphaFoldDB" id="A0A7S1BPN6"/>
<accession>A0A7S1BPN6</accession>
<name>A0A7S1BPN6_9STRA</name>
<feature type="transmembrane region" description="Helical" evidence="2">
    <location>
        <begin position="272"/>
        <end position="289"/>
    </location>
</feature>
<feature type="region of interest" description="Disordered" evidence="1">
    <location>
        <begin position="330"/>
        <end position="382"/>
    </location>
</feature>
<evidence type="ECO:0000256" key="2">
    <source>
        <dbReference type="SAM" id="Phobius"/>
    </source>
</evidence>
<keyword evidence="2" id="KW-0812">Transmembrane</keyword>
<protein>
    <submittedName>
        <fullName evidence="3">Uncharacterized protein</fullName>
    </submittedName>
</protein>
<reference evidence="3" key="1">
    <citation type="submission" date="2021-01" db="EMBL/GenBank/DDBJ databases">
        <authorList>
            <person name="Corre E."/>
            <person name="Pelletier E."/>
            <person name="Niang G."/>
            <person name="Scheremetjew M."/>
            <person name="Finn R."/>
            <person name="Kale V."/>
            <person name="Holt S."/>
            <person name="Cochrane G."/>
            <person name="Meng A."/>
            <person name="Brown T."/>
            <person name="Cohen L."/>
        </authorList>
    </citation>
    <scope>NUCLEOTIDE SEQUENCE</scope>
    <source>
        <strain evidence="3">308</strain>
    </source>
</reference>
<evidence type="ECO:0000256" key="1">
    <source>
        <dbReference type="SAM" id="MobiDB-lite"/>
    </source>
</evidence>
<feature type="compositionally biased region" description="Basic and acidic residues" evidence="1">
    <location>
        <begin position="334"/>
        <end position="376"/>
    </location>
</feature>
<proteinExistence type="predicted"/>
<dbReference type="EMBL" id="HBFR01027454">
    <property type="protein sequence ID" value="CAD8892632.1"/>
    <property type="molecule type" value="Transcribed_RNA"/>
</dbReference>
<gene>
    <name evidence="3" type="ORF">CHYS00102_LOCUS19840</name>
</gene>
<evidence type="ECO:0000313" key="3">
    <source>
        <dbReference type="EMBL" id="CAD8892632.1"/>
    </source>
</evidence>